<dbReference type="AlphaFoldDB" id="A0A4Y2W6C9"/>
<evidence type="ECO:0000313" key="1">
    <source>
        <dbReference type="EMBL" id="GBO32088.1"/>
    </source>
</evidence>
<sequence length="147" mass="16796">MYTPTFEGKNLSLASDTNRNSSFRRNVTVSFITKIRKQAKALKLFIFACIKYERRLETLIGPLKRKINMPFGSYTMALLGRPHYFELCSHDENDHHLNISPNFHTASTEGNGSRTDLACVRLCPWLIVSGIDVRTCTPTVSKQRLCR</sequence>
<organism evidence="1 2">
    <name type="scientific">Araneus ventricosus</name>
    <name type="common">Orbweaver spider</name>
    <name type="synonym">Epeira ventricosa</name>
    <dbReference type="NCBI Taxonomy" id="182803"/>
    <lineage>
        <taxon>Eukaryota</taxon>
        <taxon>Metazoa</taxon>
        <taxon>Ecdysozoa</taxon>
        <taxon>Arthropoda</taxon>
        <taxon>Chelicerata</taxon>
        <taxon>Arachnida</taxon>
        <taxon>Araneae</taxon>
        <taxon>Araneomorphae</taxon>
        <taxon>Entelegynae</taxon>
        <taxon>Araneoidea</taxon>
        <taxon>Araneidae</taxon>
        <taxon>Araneus</taxon>
    </lineage>
</organism>
<name>A0A4Y2W6C9_ARAVE</name>
<comment type="caution">
    <text evidence="1">The sequence shown here is derived from an EMBL/GenBank/DDBJ whole genome shotgun (WGS) entry which is preliminary data.</text>
</comment>
<evidence type="ECO:0000313" key="2">
    <source>
        <dbReference type="Proteomes" id="UP000499080"/>
    </source>
</evidence>
<proteinExistence type="predicted"/>
<accession>A0A4Y2W6C9</accession>
<reference evidence="1 2" key="1">
    <citation type="journal article" date="2019" name="Sci. Rep.">
        <title>Orb-weaving spider Araneus ventricosus genome elucidates the spidroin gene catalogue.</title>
        <authorList>
            <person name="Kono N."/>
            <person name="Nakamura H."/>
            <person name="Ohtoshi R."/>
            <person name="Moran D.A.P."/>
            <person name="Shinohara A."/>
            <person name="Yoshida Y."/>
            <person name="Fujiwara M."/>
            <person name="Mori M."/>
            <person name="Tomita M."/>
            <person name="Arakawa K."/>
        </authorList>
    </citation>
    <scope>NUCLEOTIDE SEQUENCE [LARGE SCALE GENOMIC DNA]</scope>
</reference>
<gene>
    <name evidence="1" type="ORF">AVEN_107026_1</name>
</gene>
<dbReference type="EMBL" id="BGPR01055527">
    <property type="protein sequence ID" value="GBO32088.1"/>
    <property type="molecule type" value="Genomic_DNA"/>
</dbReference>
<keyword evidence="2" id="KW-1185">Reference proteome</keyword>
<protein>
    <submittedName>
        <fullName evidence="1">Uncharacterized protein</fullName>
    </submittedName>
</protein>
<dbReference type="Proteomes" id="UP000499080">
    <property type="component" value="Unassembled WGS sequence"/>
</dbReference>